<feature type="region of interest" description="Disordered" evidence="1">
    <location>
        <begin position="1"/>
        <end position="35"/>
    </location>
</feature>
<accession>A0A6J4LKM3</accession>
<name>A0A6J4LKM3_9ACTN</name>
<feature type="region of interest" description="Disordered" evidence="1">
    <location>
        <begin position="66"/>
        <end position="176"/>
    </location>
</feature>
<protein>
    <submittedName>
        <fullName evidence="2">Uncharacterized protein</fullName>
    </submittedName>
</protein>
<dbReference type="AlphaFoldDB" id="A0A6J4LKM3"/>
<feature type="compositionally biased region" description="Pro residues" evidence="1">
    <location>
        <begin position="109"/>
        <end position="119"/>
    </location>
</feature>
<sequence>MQPVDHLAESRSGEVAAGADLRRQAQPVLPDAVPPVRGLDVAVPLVERGDVGSGHGGTLPRVPMAAAAGPHRGSGRRHPGARAGCGGGAPGANPAGRTAGGATRLAGMPPGPLTGPTPSRPSSLRPGMTRAPRPTFTWSSAGRTCADQAGVVARSAGGTGGPRSAPQSAPRGRGAS</sequence>
<dbReference type="EMBL" id="CADCTS010000467">
    <property type="protein sequence ID" value="CAA9334284.1"/>
    <property type="molecule type" value="Genomic_DNA"/>
</dbReference>
<reference evidence="2" key="1">
    <citation type="submission" date="2020-02" db="EMBL/GenBank/DDBJ databases">
        <authorList>
            <person name="Meier V. D."/>
        </authorList>
    </citation>
    <scope>NUCLEOTIDE SEQUENCE</scope>
    <source>
        <strain evidence="2">AVDCRST_MAG48</strain>
    </source>
</reference>
<evidence type="ECO:0000313" key="2">
    <source>
        <dbReference type="EMBL" id="CAA9334284.1"/>
    </source>
</evidence>
<feature type="compositionally biased region" description="Basic and acidic residues" evidence="1">
    <location>
        <begin position="1"/>
        <end position="12"/>
    </location>
</feature>
<evidence type="ECO:0000256" key="1">
    <source>
        <dbReference type="SAM" id="MobiDB-lite"/>
    </source>
</evidence>
<feature type="compositionally biased region" description="Low complexity" evidence="1">
    <location>
        <begin position="91"/>
        <end position="107"/>
    </location>
</feature>
<organism evidence="2">
    <name type="scientific">uncultured Friedmanniella sp</name>
    <dbReference type="NCBI Taxonomy" id="335381"/>
    <lineage>
        <taxon>Bacteria</taxon>
        <taxon>Bacillati</taxon>
        <taxon>Actinomycetota</taxon>
        <taxon>Actinomycetes</taxon>
        <taxon>Propionibacteriales</taxon>
        <taxon>Nocardioidaceae</taxon>
        <taxon>Friedmanniella</taxon>
        <taxon>environmental samples</taxon>
    </lineage>
</organism>
<proteinExistence type="predicted"/>
<gene>
    <name evidence="2" type="ORF">AVDCRST_MAG48-3293</name>
</gene>